<sequence>MKVQNNSLVDFLSQLEAGKNEKNKSLKFDEILNSALENKTSKNDLSQEVEDFKQRLSELGAYGYITQLNEDKIEQKIAQKRNELIETLGINDPNKSNDQRSELLKVLEEMLSEYRKQIQNSLASQSILEKQQQLAGTKSSVVNLNSVLAELSLA</sequence>
<gene>
    <name evidence="2" type="ORF">CCAL12919_03085</name>
</gene>
<organism evidence="2 3">
    <name type="scientific">Campylobacter californiensis</name>
    <dbReference type="NCBI Taxonomy" id="1032243"/>
    <lineage>
        <taxon>Bacteria</taxon>
        <taxon>Pseudomonadati</taxon>
        <taxon>Campylobacterota</taxon>
        <taxon>Epsilonproteobacteria</taxon>
        <taxon>Campylobacterales</taxon>
        <taxon>Campylobacteraceae</taxon>
        <taxon>Campylobacter</taxon>
    </lineage>
</organism>
<accession>A0ABD4JIK9</accession>
<feature type="coiled-coil region" evidence="1">
    <location>
        <begin position="97"/>
        <end position="124"/>
    </location>
</feature>
<evidence type="ECO:0000313" key="2">
    <source>
        <dbReference type="EMBL" id="MBE2986121.1"/>
    </source>
</evidence>
<evidence type="ECO:0000313" key="3">
    <source>
        <dbReference type="Proteomes" id="UP001318760"/>
    </source>
</evidence>
<protein>
    <submittedName>
        <fullName evidence="2">Response regulator</fullName>
    </submittedName>
</protein>
<dbReference type="Proteomes" id="UP001318760">
    <property type="component" value="Unassembled WGS sequence"/>
</dbReference>
<name>A0ABD4JIK9_9BACT</name>
<keyword evidence="1" id="KW-0175">Coiled coil</keyword>
<dbReference type="AlphaFoldDB" id="A0ABD4JIK9"/>
<reference evidence="2 3" key="1">
    <citation type="submission" date="2020-10" db="EMBL/GenBank/DDBJ databases">
        <title>Campylobacter californiensis sp. nov. isolated from cattle and feral swine in California.</title>
        <authorList>
            <person name="Miller W.G."/>
        </authorList>
    </citation>
    <scope>NUCLEOTIDE SEQUENCE [LARGE SCALE GENOMIC DNA]</scope>
    <source>
        <strain evidence="2 3">RM12919</strain>
    </source>
</reference>
<proteinExistence type="predicted"/>
<evidence type="ECO:0000256" key="1">
    <source>
        <dbReference type="SAM" id="Coils"/>
    </source>
</evidence>
<dbReference type="RefSeq" id="WP_336613128.1">
    <property type="nucleotide sequence ID" value="NZ_JADBHS010000004.1"/>
</dbReference>
<comment type="caution">
    <text evidence="2">The sequence shown here is derived from an EMBL/GenBank/DDBJ whole genome shotgun (WGS) entry which is preliminary data.</text>
</comment>
<dbReference type="EMBL" id="JADBHS010000004">
    <property type="protein sequence ID" value="MBE2986121.1"/>
    <property type="molecule type" value="Genomic_DNA"/>
</dbReference>